<evidence type="ECO:0000256" key="1">
    <source>
        <dbReference type="SAM" id="Phobius"/>
    </source>
</evidence>
<feature type="transmembrane region" description="Helical" evidence="1">
    <location>
        <begin position="38"/>
        <end position="55"/>
    </location>
</feature>
<evidence type="ECO:0000313" key="3">
    <source>
        <dbReference type="Proteomes" id="UP001139450"/>
    </source>
</evidence>
<name>A0A9X2BBI4_9SPHI</name>
<dbReference type="AlphaFoldDB" id="A0A9X2BBI4"/>
<organism evidence="2 3">
    <name type="scientific">Mucilaginibacter straminoryzae</name>
    <dbReference type="NCBI Taxonomy" id="2932774"/>
    <lineage>
        <taxon>Bacteria</taxon>
        <taxon>Pseudomonadati</taxon>
        <taxon>Bacteroidota</taxon>
        <taxon>Sphingobacteriia</taxon>
        <taxon>Sphingobacteriales</taxon>
        <taxon>Sphingobacteriaceae</taxon>
        <taxon>Mucilaginibacter</taxon>
    </lineage>
</organism>
<gene>
    <name evidence="2" type="ORF">MUY27_01220</name>
</gene>
<keyword evidence="1" id="KW-0472">Membrane</keyword>
<evidence type="ECO:0000313" key="2">
    <source>
        <dbReference type="EMBL" id="MCJ8208308.1"/>
    </source>
</evidence>
<dbReference type="Proteomes" id="UP001139450">
    <property type="component" value="Unassembled WGS sequence"/>
</dbReference>
<sequence length="179" mass="19942">MKRTVLVSGLISGIILSLWMIGFVGYCYTHKNFEGSMLLGYTAMLVGLSLVFVGVKNYRDNYNSGFISFGKALQIGLLISLIASTMYVIAWMISYYVFLPDFMDRYAAHSIERMRAKGASAAEIKAGIAQINQMKEMYKSPVWVVLFTYAEIVPVALLVSLIAALILKRKQRNNTLATA</sequence>
<feature type="transmembrane region" description="Helical" evidence="1">
    <location>
        <begin position="75"/>
        <end position="98"/>
    </location>
</feature>
<comment type="caution">
    <text evidence="2">The sequence shown here is derived from an EMBL/GenBank/DDBJ whole genome shotgun (WGS) entry which is preliminary data.</text>
</comment>
<protein>
    <submittedName>
        <fullName evidence="2">DUF4199 domain-containing protein</fullName>
    </submittedName>
</protein>
<reference evidence="2" key="1">
    <citation type="submission" date="2022-04" db="EMBL/GenBank/DDBJ databases">
        <title>Mucilaginibacter sp. RS28 isolated from freshwater.</title>
        <authorList>
            <person name="Ko S.-R."/>
        </authorList>
    </citation>
    <scope>NUCLEOTIDE SEQUENCE</scope>
    <source>
        <strain evidence="2">RS28</strain>
    </source>
</reference>
<feature type="transmembrane region" description="Helical" evidence="1">
    <location>
        <begin position="5"/>
        <end position="26"/>
    </location>
</feature>
<dbReference type="RefSeq" id="WP_245128140.1">
    <property type="nucleotide sequence ID" value="NZ_JALJEJ010000001.1"/>
</dbReference>
<proteinExistence type="predicted"/>
<keyword evidence="1" id="KW-0812">Transmembrane</keyword>
<keyword evidence="3" id="KW-1185">Reference proteome</keyword>
<dbReference type="EMBL" id="JALJEJ010000001">
    <property type="protein sequence ID" value="MCJ8208308.1"/>
    <property type="molecule type" value="Genomic_DNA"/>
</dbReference>
<dbReference type="Pfam" id="PF13858">
    <property type="entry name" value="DUF4199"/>
    <property type="match status" value="1"/>
</dbReference>
<keyword evidence="1" id="KW-1133">Transmembrane helix</keyword>
<accession>A0A9X2BBI4</accession>
<feature type="transmembrane region" description="Helical" evidence="1">
    <location>
        <begin position="142"/>
        <end position="167"/>
    </location>
</feature>
<dbReference type="InterPro" id="IPR025250">
    <property type="entry name" value="DUF4199"/>
</dbReference>